<evidence type="ECO:0000256" key="2">
    <source>
        <dbReference type="ARBA" id="ARBA00011255"/>
    </source>
</evidence>
<comment type="similarity">
    <text evidence="1 5">Belongs to the FliD family.</text>
</comment>
<dbReference type="NCBIfam" id="NF005833">
    <property type="entry name" value="PRK07737.1"/>
    <property type="match status" value="1"/>
</dbReference>
<keyword evidence="9" id="KW-1185">Reference proteome</keyword>
<feature type="domain" description="Flagellar hook-associated protein 2 C-terminal" evidence="7">
    <location>
        <begin position="227"/>
        <end position="485"/>
    </location>
</feature>
<dbReference type="Pfam" id="PF07195">
    <property type="entry name" value="FliD_C"/>
    <property type="match status" value="1"/>
</dbReference>
<dbReference type="InterPro" id="IPR003481">
    <property type="entry name" value="FliD_N"/>
</dbReference>
<dbReference type="RefSeq" id="WP_239587532.1">
    <property type="nucleotide sequence ID" value="NZ_JAFBDZ010000002.1"/>
</dbReference>
<comment type="caution">
    <text evidence="8">The sequence shown here is derived from an EMBL/GenBank/DDBJ whole genome shotgun (WGS) entry which is preliminary data.</text>
</comment>
<keyword evidence="8" id="KW-0282">Flagellum</keyword>
<feature type="domain" description="Flagellar hook-associated protein 2 N-terminal" evidence="6">
    <location>
        <begin position="8"/>
        <end position="104"/>
    </location>
</feature>
<dbReference type="PANTHER" id="PTHR30288">
    <property type="entry name" value="FLAGELLAR CAP/ASSEMBLY PROTEIN FLID"/>
    <property type="match status" value="1"/>
</dbReference>
<evidence type="ECO:0000259" key="7">
    <source>
        <dbReference type="Pfam" id="PF07195"/>
    </source>
</evidence>
<reference evidence="8 9" key="1">
    <citation type="submission" date="2021-01" db="EMBL/GenBank/DDBJ databases">
        <title>Genomic Encyclopedia of Type Strains, Phase IV (KMG-IV): sequencing the most valuable type-strain genomes for metagenomic binning, comparative biology and taxonomic classification.</title>
        <authorList>
            <person name="Goeker M."/>
        </authorList>
    </citation>
    <scope>NUCLEOTIDE SEQUENCE [LARGE SCALE GENOMIC DNA]</scope>
    <source>
        <strain evidence="8 9">DSM 24834</strain>
    </source>
</reference>
<keyword evidence="8" id="KW-0969">Cilium</keyword>
<keyword evidence="8" id="KW-0966">Cell projection</keyword>
<sequence length="498" mass="55339">MRIGGLASGMDIDSMVKELMTAEKIPLNKLEQKKQYLEWQRDDYREINKMMFNFDNLIFDSVMKQGTYAQKTVSVSNPNEFTIRNLNSTSDFSGTLQVEQLASAATMFSGSSTGIDPSKKLSDYITGTQTIKINAINPDGTMQDKPTEITFDPAEETIGSLINKINSVSNVSMFFDSATGKVAATAKNTGNNKDGAEIVLEGDFFINVLNLQLDNQAAATAGNGTEGQNAKFSYNGLATERASNTFTINGFEVSLKNASNTPVTFSSSPDVDGILEKIVKFVDQYNKLIEKVNGDLNEKRYRDFQPLTAEQKESMEEKEIELWEERAKSGTLRNDSILASAINKMRSDLYSPVSGAEGLSQLAEIGITTSNDYLDRGKLVINEKKLKEAISKDPNAIYELFAKEGATTSEKGLARRLRETLDATMKNVEEKAGKGSSTNSTFTLGRNLDNIEDQMDRFQDRLIQIEDRYWRQFTAMEKAIQQSNQQSMFLMQQFGGGM</sequence>
<comment type="subunit">
    <text evidence="2 5">Homopentamer.</text>
</comment>
<proteinExistence type="inferred from homology"/>
<evidence type="ECO:0000256" key="3">
    <source>
        <dbReference type="ARBA" id="ARBA00023054"/>
    </source>
</evidence>
<organism evidence="8 9">
    <name type="scientific">Rossellomorea pakistanensis</name>
    <dbReference type="NCBI Taxonomy" id="992288"/>
    <lineage>
        <taxon>Bacteria</taxon>
        <taxon>Bacillati</taxon>
        <taxon>Bacillota</taxon>
        <taxon>Bacilli</taxon>
        <taxon>Bacillales</taxon>
        <taxon>Bacillaceae</taxon>
        <taxon>Rossellomorea</taxon>
    </lineage>
</organism>
<evidence type="ECO:0000259" key="6">
    <source>
        <dbReference type="Pfam" id="PF02465"/>
    </source>
</evidence>
<dbReference type="EMBL" id="JAFBDZ010000002">
    <property type="protein sequence ID" value="MBM7585879.1"/>
    <property type="molecule type" value="Genomic_DNA"/>
</dbReference>
<comment type="function">
    <text evidence="5">Required for morphogenesis and for the elongation of the flagellar filament by facilitating polymerization of the flagellin monomers at the tip of growing filament. Forms a capping structure, which prevents flagellin subunits (transported through the central channel of the flagellum) from leaking out without polymerization at the distal end.</text>
</comment>
<evidence type="ECO:0000256" key="4">
    <source>
        <dbReference type="ARBA" id="ARBA00023143"/>
    </source>
</evidence>
<comment type="subcellular location">
    <subcellularLocation>
        <location evidence="5">Secreted</location>
    </subcellularLocation>
    <subcellularLocation>
        <location evidence="5">Bacterial flagellum</location>
    </subcellularLocation>
</comment>
<evidence type="ECO:0000313" key="8">
    <source>
        <dbReference type="EMBL" id="MBM7585879.1"/>
    </source>
</evidence>
<accession>A0ABS2NDI7</accession>
<keyword evidence="4 5" id="KW-0975">Bacterial flagellum</keyword>
<dbReference type="Proteomes" id="UP001646157">
    <property type="component" value="Unassembled WGS sequence"/>
</dbReference>
<dbReference type="InterPro" id="IPR010809">
    <property type="entry name" value="FliD_C"/>
</dbReference>
<name>A0ABS2NDI7_9BACI</name>
<evidence type="ECO:0000256" key="1">
    <source>
        <dbReference type="ARBA" id="ARBA00009764"/>
    </source>
</evidence>
<dbReference type="InterPro" id="IPR040026">
    <property type="entry name" value="FliD"/>
</dbReference>
<keyword evidence="3" id="KW-0175">Coiled coil</keyword>
<evidence type="ECO:0000313" key="9">
    <source>
        <dbReference type="Proteomes" id="UP001646157"/>
    </source>
</evidence>
<gene>
    <name evidence="8" type="ORF">JOC86_002421</name>
</gene>
<dbReference type="PANTHER" id="PTHR30288:SF0">
    <property type="entry name" value="FLAGELLAR HOOK-ASSOCIATED PROTEIN 2"/>
    <property type="match status" value="1"/>
</dbReference>
<protein>
    <recommendedName>
        <fullName evidence="5">Flagellar hook-associated protein 2</fullName>
        <shortName evidence="5">HAP2</shortName>
    </recommendedName>
    <alternativeName>
        <fullName evidence="5">Flagellar cap protein</fullName>
    </alternativeName>
</protein>
<keyword evidence="5" id="KW-0964">Secreted</keyword>
<evidence type="ECO:0000256" key="5">
    <source>
        <dbReference type="RuleBase" id="RU362066"/>
    </source>
</evidence>
<dbReference type="Pfam" id="PF02465">
    <property type="entry name" value="FliD_N"/>
    <property type="match status" value="1"/>
</dbReference>